<protein>
    <recommendedName>
        <fullName evidence="3">Apple domain-containing protein</fullName>
    </recommendedName>
</protein>
<gene>
    <name evidence="4" type="ORF">IZO911_LOCUS3630</name>
    <name evidence="5" type="ORF">VCS650_LOCUS2653</name>
</gene>
<dbReference type="PANTHER" id="PTHR24104">
    <property type="entry name" value="E3 UBIQUITIN-PROTEIN LIGASE NHLRC1-RELATED"/>
    <property type="match status" value="1"/>
</dbReference>
<dbReference type="Proteomes" id="UP000663891">
    <property type="component" value="Unassembled WGS sequence"/>
</dbReference>
<evidence type="ECO:0000256" key="1">
    <source>
        <dbReference type="ARBA" id="ARBA00022737"/>
    </source>
</evidence>
<sequence>MLSRFIDIKYQCNNPGCSSSIIDPASSLRDCQFTCLADAQCRTITFDENSNQCELFSDIPSQYGNLLAQSGVITMTVMDDTQVTDRASGNLLWNTTGITVLDSSQLVSAVGLYVDSNNTLYVVDTNNHVVWKLLNNAVNATIVAGLYQSQGSNSSQLNWPYDVYADRHGNIYVSDYYNHRIQKYSNGSRNGKTIAGINGYGSSLNQMNRPEFFVFDSTETFMYIVDHDNNRIMRFVTNSTSGVNGTIIAGGNAADNTNTTFNSPLGIHYFPNTSSDLFITNSDGDSVIRWTPGASSGVFVAGTPGVAGSSSSLLYSPAGIRIDAYLNMYVVDRGNNRIQMFCANSQIGITIAGGSGGNGPEQLNQPSGIAFDAKMNMYIGDNNNARVQKFVKL</sequence>
<feature type="repeat" description="NHL" evidence="2">
    <location>
        <begin position="151"/>
        <end position="187"/>
    </location>
</feature>
<organism evidence="5 6">
    <name type="scientific">Adineta steineri</name>
    <dbReference type="NCBI Taxonomy" id="433720"/>
    <lineage>
        <taxon>Eukaryota</taxon>
        <taxon>Metazoa</taxon>
        <taxon>Spiralia</taxon>
        <taxon>Gnathifera</taxon>
        <taxon>Rotifera</taxon>
        <taxon>Eurotatoria</taxon>
        <taxon>Bdelloidea</taxon>
        <taxon>Adinetida</taxon>
        <taxon>Adinetidae</taxon>
        <taxon>Adineta</taxon>
    </lineage>
</organism>
<dbReference type="Gene3D" id="2.120.10.30">
    <property type="entry name" value="TolB, C-terminal domain"/>
    <property type="match status" value="1"/>
</dbReference>
<dbReference type="PANTHER" id="PTHR24104:SF25">
    <property type="entry name" value="PROTEIN LIN-41"/>
    <property type="match status" value="1"/>
</dbReference>
<dbReference type="CDD" id="cd05819">
    <property type="entry name" value="NHL"/>
    <property type="match status" value="1"/>
</dbReference>
<dbReference type="AlphaFoldDB" id="A0A813R4N6"/>
<dbReference type="Gene3D" id="3.50.4.10">
    <property type="entry name" value="Hepatocyte Growth Factor"/>
    <property type="match status" value="1"/>
</dbReference>
<dbReference type="EMBL" id="CAJNON010000013">
    <property type="protein sequence ID" value="CAF0776043.1"/>
    <property type="molecule type" value="Genomic_DNA"/>
</dbReference>
<dbReference type="SUPFAM" id="SSF101898">
    <property type="entry name" value="NHL repeat"/>
    <property type="match status" value="1"/>
</dbReference>
<feature type="domain" description="Apple" evidence="3">
    <location>
        <begin position="12"/>
        <end position="79"/>
    </location>
</feature>
<dbReference type="OrthoDB" id="28293at2759"/>
<dbReference type="Pfam" id="PF01436">
    <property type="entry name" value="NHL"/>
    <property type="match status" value="2"/>
</dbReference>
<dbReference type="PROSITE" id="PS51125">
    <property type="entry name" value="NHL"/>
    <property type="match status" value="2"/>
</dbReference>
<dbReference type="InterPro" id="IPR003609">
    <property type="entry name" value="Pan_app"/>
</dbReference>
<dbReference type="InterPro" id="IPR011042">
    <property type="entry name" value="6-blade_b-propeller_TolB-like"/>
</dbReference>
<reference evidence="5" key="1">
    <citation type="submission" date="2021-02" db="EMBL/GenBank/DDBJ databases">
        <authorList>
            <person name="Nowell W R."/>
        </authorList>
    </citation>
    <scope>NUCLEOTIDE SEQUENCE</scope>
</reference>
<name>A0A813R4N6_9BILA</name>
<dbReference type="Pfam" id="PF00024">
    <property type="entry name" value="PAN_1"/>
    <property type="match status" value="1"/>
</dbReference>
<dbReference type="EMBL" id="CAJNOE010000019">
    <property type="protein sequence ID" value="CAF0742476.1"/>
    <property type="molecule type" value="Genomic_DNA"/>
</dbReference>
<comment type="caution">
    <text evidence="5">The sequence shown here is derived from an EMBL/GenBank/DDBJ whole genome shotgun (WGS) entry which is preliminary data.</text>
</comment>
<dbReference type="GO" id="GO:0008270">
    <property type="term" value="F:zinc ion binding"/>
    <property type="evidence" value="ECO:0007669"/>
    <property type="project" value="UniProtKB-KW"/>
</dbReference>
<feature type="repeat" description="NHL" evidence="2">
    <location>
        <begin position="105"/>
        <end position="136"/>
    </location>
</feature>
<dbReference type="InterPro" id="IPR050952">
    <property type="entry name" value="TRIM-NHL_E3_ligases"/>
</dbReference>
<dbReference type="Gene3D" id="2.40.10.500">
    <property type="match status" value="3"/>
</dbReference>
<dbReference type="PROSITE" id="PS50948">
    <property type="entry name" value="PAN"/>
    <property type="match status" value="1"/>
</dbReference>
<evidence type="ECO:0000256" key="2">
    <source>
        <dbReference type="PROSITE-ProRule" id="PRU00504"/>
    </source>
</evidence>
<keyword evidence="1" id="KW-0677">Repeat</keyword>
<dbReference type="Proteomes" id="UP000663860">
    <property type="component" value="Unassembled WGS sequence"/>
</dbReference>
<evidence type="ECO:0000313" key="4">
    <source>
        <dbReference type="EMBL" id="CAF0742476.1"/>
    </source>
</evidence>
<evidence type="ECO:0000313" key="5">
    <source>
        <dbReference type="EMBL" id="CAF0776043.1"/>
    </source>
</evidence>
<proteinExistence type="predicted"/>
<dbReference type="SUPFAM" id="SSF57414">
    <property type="entry name" value="Hairpin loop containing domain-like"/>
    <property type="match status" value="1"/>
</dbReference>
<accession>A0A813R4N6</accession>
<evidence type="ECO:0000259" key="3">
    <source>
        <dbReference type="PROSITE" id="PS50948"/>
    </source>
</evidence>
<evidence type="ECO:0000313" key="6">
    <source>
        <dbReference type="Proteomes" id="UP000663891"/>
    </source>
</evidence>
<dbReference type="InterPro" id="IPR001258">
    <property type="entry name" value="NHL_repeat"/>
</dbReference>